<comment type="function">
    <text evidence="1">Involved in peptidolytic degradation of cyclic heptapeptide hepatotoxin microcystin (MC).</text>
</comment>
<reference evidence="4 5" key="1">
    <citation type="submission" date="2020-03" db="EMBL/GenBank/DDBJ databases">
        <title>Roseomonas selenitidurans sp. nov. isolated from soil.</title>
        <authorList>
            <person name="Liu H."/>
        </authorList>
    </citation>
    <scope>NUCLEOTIDE SEQUENCE [LARGE SCALE GENOMIC DNA]</scope>
    <source>
        <strain evidence="4 5">JCM 15073</strain>
    </source>
</reference>
<evidence type="ECO:0000313" key="4">
    <source>
        <dbReference type="EMBL" id="NKE46279.1"/>
    </source>
</evidence>
<feature type="domain" description="Microcystin LR degradation protein MlrC N-terminal" evidence="3">
    <location>
        <begin position="5"/>
        <end position="294"/>
    </location>
</feature>
<comment type="caution">
    <text evidence="4">The sequence shown here is derived from an EMBL/GenBank/DDBJ whole genome shotgun (WGS) entry which is preliminary data.</text>
</comment>
<proteinExistence type="inferred from homology"/>
<accession>A0ABX1F1W2</accession>
<keyword evidence="1" id="KW-0378">Hydrolase</keyword>
<keyword evidence="1" id="KW-0645">Protease</keyword>
<dbReference type="Proteomes" id="UP000765160">
    <property type="component" value="Unassembled WGS sequence"/>
</dbReference>
<comment type="cofactor">
    <cofactor evidence="1">
        <name>Zn(2+)</name>
        <dbReference type="ChEBI" id="CHEBI:29105"/>
    </cofactor>
    <text evidence="1">Binds 1 zinc ion per subunit.</text>
</comment>
<evidence type="ECO:0000313" key="5">
    <source>
        <dbReference type="Proteomes" id="UP000765160"/>
    </source>
</evidence>
<feature type="domain" description="Microcystin LR degradation protein MlrC C-terminal" evidence="2">
    <location>
        <begin position="304"/>
        <end position="482"/>
    </location>
</feature>
<dbReference type="EMBL" id="JAAVTX010000004">
    <property type="protein sequence ID" value="NKE46279.1"/>
    <property type="molecule type" value="Genomic_DNA"/>
</dbReference>
<dbReference type="InterPro" id="IPR010799">
    <property type="entry name" value="MlrC_C"/>
</dbReference>
<organism evidence="4 5">
    <name type="scientific">Falsiroseomonas frigidaquae</name>
    <dbReference type="NCBI Taxonomy" id="487318"/>
    <lineage>
        <taxon>Bacteria</taxon>
        <taxon>Pseudomonadati</taxon>
        <taxon>Pseudomonadota</taxon>
        <taxon>Alphaproteobacteria</taxon>
        <taxon>Acetobacterales</taxon>
        <taxon>Roseomonadaceae</taxon>
        <taxon>Falsiroseomonas</taxon>
    </lineage>
</organism>
<dbReference type="InterPro" id="IPR015995">
    <property type="entry name" value="MlrC_N"/>
</dbReference>
<dbReference type="Pfam" id="PF07171">
    <property type="entry name" value="MlrC_C"/>
    <property type="match status" value="1"/>
</dbReference>
<sequence length="493" mass="52148">MTRHVLLASIKHESHTFNRFPTSFALIRRQGWREGTAVVQAYRDTGSEMAGFLDVAEAAGWHIMTPIAMNATSGGRVAADAFAAALDALEAGIKAAGKLDGILLALHGAMAAEGEDDADGAILSRVRTLVGPDIPLAATLDLHANVSDRMAASANILVSYRTNPHVDHRETAHRAAQLLMRAMESGVLPVSVVERAPTLVGFDRGRTHTGHGPMIDALAEADRLERDVPGVLAVSVNGGYSHADMQDAGPSVIVTGEGDAALLREYAASLMRMGYERRAEETVRLATIPEAIAAMREGPFPCVVADYTDAPGGGAYGDATPMLRAMIEAGLTNAAFGAIFDPKAAAMACDAGEGARLHLSFGGWIDPAFSGAPIEAEVEVRHVSDGAYVHDGPYAPGTCASFGRSALVRVGGVDVILSTENKNILDLQQFRIFGLEPARLSAIGLKCMHGFRAAFEPIAARVLACDAGGLTTYQYERLGFTRVRRPVWPLDAV</sequence>
<comment type="similarity">
    <text evidence="1">Belongs to the peptidase M81 family.</text>
</comment>
<evidence type="ECO:0000259" key="3">
    <source>
        <dbReference type="Pfam" id="PF07364"/>
    </source>
</evidence>
<dbReference type="PIRSF" id="PIRSF012702">
    <property type="entry name" value="UCP012702"/>
    <property type="match status" value="1"/>
</dbReference>
<dbReference type="InterPro" id="IPR009197">
    <property type="entry name" value="MlrC"/>
</dbReference>
<keyword evidence="5" id="KW-1185">Reference proteome</keyword>
<evidence type="ECO:0000259" key="2">
    <source>
        <dbReference type="Pfam" id="PF07171"/>
    </source>
</evidence>
<dbReference type="RefSeq" id="WP_168050780.1">
    <property type="nucleotide sequence ID" value="NZ_JAATJR010000004.1"/>
</dbReference>
<gene>
    <name evidence="4" type="ORF">HB662_15945</name>
</gene>
<keyword evidence="1" id="KW-0479">Metal-binding</keyword>
<protein>
    <recommendedName>
        <fullName evidence="1">Microcystinase C</fullName>
        <shortName evidence="1">MlrC</shortName>
    </recommendedName>
</protein>
<name>A0ABX1F1W2_9PROT</name>
<keyword evidence="1" id="KW-0482">Metalloprotease</keyword>
<dbReference type="Pfam" id="PF07364">
    <property type="entry name" value="DUF1485"/>
    <property type="match status" value="1"/>
</dbReference>
<evidence type="ECO:0000256" key="1">
    <source>
        <dbReference type="PIRNR" id="PIRNR012702"/>
    </source>
</evidence>